<comment type="similarity">
    <text evidence="2">Belongs to the cytochrome P450 family.</text>
</comment>
<dbReference type="Proteomes" id="UP001140453">
    <property type="component" value="Unassembled WGS sequence"/>
</dbReference>
<evidence type="ECO:0000313" key="8">
    <source>
        <dbReference type="EMBL" id="KAJ4386200.1"/>
    </source>
</evidence>
<dbReference type="GO" id="GO:0020037">
    <property type="term" value="F:heme binding"/>
    <property type="evidence" value="ECO:0007669"/>
    <property type="project" value="InterPro"/>
</dbReference>
<evidence type="ECO:0008006" key="10">
    <source>
        <dbReference type="Google" id="ProtNLM"/>
    </source>
</evidence>
<keyword evidence="3 7" id="KW-0349">Heme</keyword>
<evidence type="ECO:0000256" key="7">
    <source>
        <dbReference type="PIRSR" id="PIRSR602403-1"/>
    </source>
</evidence>
<dbReference type="InterPro" id="IPR036396">
    <property type="entry name" value="Cyt_P450_sf"/>
</dbReference>
<dbReference type="PANTHER" id="PTHR24305">
    <property type="entry name" value="CYTOCHROME P450"/>
    <property type="match status" value="1"/>
</dbReference>
<organism evidence="8 9">
    <name type="scientific">Gnomoniopsis smithogilvyi</name>
    <dbReference type="NCBI Taxonomy" id="1191159"/>
    <lineage>
        <taxon>Eukaryota</taxon>
        <taxon>Fungi</taxon>
        <taxon>Dikarya</taxon>
        <taxon>Ascomycota</taxon>
        <taxon>Pezizomycotina</taxon>
        <taxon>Sordariomycetes</taxon>
        <taxon>Sordariomycetidae</taxon>
        <taxon>Diaporthales</taxon>
        <taxon>Gnomoniaceae</taxon>
        <taxon>Gnomoniopsis</taxon>
    </lineage>
</organism>
<dbReference type="Pfam" id="PF00067">
    <property type="entry name" value="p450"/>
    <property type="match status" value="2"/>
</dbReference>
<dbReference type="GO" id="GO:0004497">
    <property type="term" value="F:monooxygenase activity"/>
    <property type="evidence" value="ECO:0007669"/>
    <property type="project" value="UniProtKB-KW"/>
</dbReference>
<gene>
    <name evidence="8" type="ORF">N0V93_009093</name>
</gene>
<dbReference type="PRINTS" id="PR00385">
    <property type="entry name" value="P450"/>
</dbReference>
<dbReference type="OrthoDB" id="1470350at2759"/>
<keyword evidence="6" id="KW-0503">Monooxygenase</keyword>
<dbReference type="AlphaFoldDB" id="A0A9W9CSD5"/>
<evidence type="ECO:0000256" key="5">
    <source>
        <dbReference type="ARBA" id="ARBA00023004"/>
    </source>
</evidence>
<reference evidence="8" key="1">
    <citation type="submission" date="2022-10" db="EMBL/GenBank/DDBJ databases">
        <title>Tapping the CABI collections for fungal endophytes: first genome assemblies for Collariella, Neodidymelliopsis, Ascochyta clinopodiicola, Didymella pomorum, Didymosphaeria variabile, Neocosmospora piperis and Neocucurbitaria cava.</title>
        <authorList>
            <person name="Hill R."/>
        </authorList>
    </citation>
    <scope>NUCLEOTIDE SEQUENCE</scope>
    <source>
        <strain evidence="8">IMI 355082</strain>
    </source>
</reference>
<dbReference type="Gene3D" id="1.10.630.10">
    <property type="entry name" value="Cytochrome P450"/>
    <property type="match status" value="1"/>
</dbReference>
<evidence type="ECO:0000256" key="3">
    <source>
        <dbReference type="ARBA" id="ARBA00022617"/>
    </source>
</evidence>
<accession>A0A9W9CSD5</accession>
<dbReference type="GO" id="GO:0005506">
    <property type="term" value="F:iron ion binding"/>
    <property type="evidence" value="ECO:0007669"/>
    <property type="project" value="InterPro"/>
</dbReference>
<feature type="binding site" description="axial binding residue" evidence="7">
    <location>
        <position position="510"/>
    </location>
    <ligand>
        <name>heme</name>
        <dbReference type="ChEBI" id="CHEBI:30413"/>
    </ligand>
    <ligandPart>
        <name>Fe</name>
        <dbReference type="ChEBI" id="CHEBI:18248"/>
    </ligandPart>
</feature>
<sequence length="563" mass="63353">MALHPPLQLTVVLWLALTALLFRLYHIATHRRPYTTIPYNQPSTRLFFGDIANLQAEAQRVRDPTKSMLTQFHKLRSPIIQLFLAPFWKPLVFVNDTREIEDLIQNRSREFDKAPSSVDPFRPIVPGASICKVKGPEWIAQVRLWSDVISVGYLRDVAAPLMHASALELVSLFKAKAAVADGKPFWVAEDFRIATFDVIWKAILGTDLHGLRNEREAVVDHAGELVQEASRDAPAVLATAPKCDEWNAGMYFMGVIPATVMSPFPRVLHFLYSLTPTYRRHWAIKARLKEECFKKSQARSVEEGASEKKDVCALDRALRKFAKVSPNDVYKPTTDDMYDEMLLLLMAGHETTASLLAWTFKILTNTSAEQSRLRSALRSYFPHPGTPSAHDIFAADIPYLDASIEELIRLANIVPDLVRQTTCDTALLGHVIPKGATVVSSLYVGNKPFPSDVVPDEVRSDSSRNNKHGFKSFWQSDMDEYHPERWLLDDGTFDAKALPRLAFSTGPRPCSGRKFAQTNFRIMLVVLLLNLEFLPIPDALNSDDALMGLSRTPIQCFARVKPV</sequence>
<keyword evidence="6" id="KW-0560">Oxidoreductase</keyword>
<dbReference type="InterPro" id="IPR050121">
    <property type="entry name" value="Cytochrome_P450_monoxygenase"/>
</dbReference>
<evidence type="ECO:0000256" key="2">
    <source>
        <dbReference type="ARBA" id="ARBA00010617"/>
    </source>
</evidence>
<keyword evidence="9" id="KW-1185">Reference proteome</keyword>
<evidence type="ECO:0000256" key="1">
    <source>
        <dbReference type="ARBA" id="ARBA00001971"/>
    </source>
</evidence>
<name>A0A9W9CSD5_9PEZI</name>
<dbReference type="InterPro" id="IPR002403">
    <property type="entry name" value="Cyt_P450_E_grp-IV"/>
</dbReference>
<dbReference type="PANTHER" id="PTHR24305:SF166">
    <property type="entry name" value="CYTOCHROME P450 12A4, MITOCHONDRIAL-RELATED"/>
    <property type="match status" value="1"/>
</dbReference>
<protein>
    <recommendedName>
        <fullName evidence="10">Cytochrome P450</fullName>
    </recommendedName>
</protein>
<evidence type="ECO:0000256" key="4">
    <source>
        <dbReference type="ARBA" id="ARBA00022723"/>
    </source>
</evidence>
<keyword evidence="4 7" id="KW-0479">Metal-binding</keyword>
<proteinExistence type="inferred from homology"/>
<dbReference type="InterPro" id="IPR001128">
    <property type="entry name" value="Cyt_P450"/>
</dbReference>
<dbReference type="GO" id="GO:0016705">
    <property type="term" value="F:oxidoreductase activity, acting on paired donors, with incorporation or reduction of molecular oxygen"/>
    <property type="evidence" value="ECO:0007669"/>
    <property type="project" value="InterPro"/>
</dbReference>
<comment type="cofactor">
    <cofactor evidence="1 7">
        <name>heme</name>
        <dbReference type="ChEBI" id="CHEBI:30413"/>
    </cofactor>
</comment>
<evidence type="ECO:0000256" key="6">
    <source>
        <dbReference type="ARBA" id="ARBA00023033"/>
    </source>
</evidence>
<dbReference type="EMBL" id="JAPEVB010000006">
    <property type="protein sequence ID" value="KAJ4386200.1"/>
    <property type="molecule type" value="Genomic_DNA"/>
</dbReference>
<dbReference type="PRINTS" id="PR00465">
    <property type="entry name" value="EP450IV"/>
</dbReference>
<evidence type="ECO:0000313" key="9">
    <source>
        <dbReference type="Proteomes" id="UP001140453"/>
    </source>
</evidence>
<keyword evidence="5 7" id="KW-0408">Iron</keyword>
<dbReference type="SUPFAM" id="SSF48264">
    <property type="entry name" value="Cytochrome P450"/>
    <property type="match status" value="1"/>
</dbReference>
<comment type="caution">
    <text evidence="8">The sequence shown here is derived from an EMBL/GenBank/DDBJ whole genome shotgun (WGS) entry which is preliminary data.</text>
</comment>